<feature type="compositionally biased region" description="Basic residues" evidence="1">
    <location>
        <begin position="37"/>
        <end position="48"/>
    </location>
</feature>
<feature type="compositionally biased region" description="Polar residues" evidence="1">
    <location>
        <begin position="92"/>
        <end position="101"/>
    </location>
</feature>
<feature type="region of interest" description="Disordered" evidence="1">
    <location>
        <begin position="319"/>
        <end position="340"/>
    </location>
</feature>
<evidence type="ECO:0000256" key="1">
    <source>
        <dbReference type="SAM" id="MobiDB-lite"/>
    </source>
</evidence>
<protein>
    <submittedName>
        <fullName evidence="2">Uncharacterized protein</fullName>
    </submittedName>
</protein>
<reference evidence="2 3" key="1">
    <citation type="submission" date="2022-03" db="EMBL/GenBank/DDBJ databases">
        <title>A chromosomal length assembly of Cordylochernes scorpioides.</title>
        <authorList>
            <person name="Zeh D."/>
            <person name="Zeh J."/>
        </authorList>
    </citation>
    <scope>NUCLEOTIDE SEQUENCE [LARGE SCALE GENOMIC DNA]</scope>
    <source>
        <strain evidence="2">IN4F17</strain>
        <tissue evidence="2">Whole Body</tissue>
    </source>
</reference>
<name>A0ABY6LQD0_9ARAC</name>
<gene>
    <name evidence="2" type="ORF">LAZ67_22000813</name>
</gene>
<sequence length="340" mass="37646">MFVFRRLESMLCQQEGGRERIVVAIKSTPGLGLGTKASRHSAKRHKKNASGEKDPSPQPSKKSSKERRATRTTNSTSSSPPPPPVEKRTIKISMSSNSTPTIKKPEKVNADKVASEKQASTSPSSTSTTSSPPVTTTTPTTTTTKSTRSATQQQQTVNTSPANGTSTGRKKGLARIKVTPTDKSSVRASKRPRLQYQPYQAPASVGSQFPVFKSPPHKGNDDKIMVFQKGEFLAVRNENGGFYVCRTAQNVYKHSRRFRIQWLNSGKDANVYSPDFYDATDFECVLTNLRMKRMEKNKYLLPDEERKRTMNILQRALNVESGMDKPDPHQVTGDGGMSPY</sequence>
<evidence type="ECO:0000313" key="2">
    <source>
        <dbReference type="EMBL" id="UYV82774.1"/>
    </source>
</evidence>
<accession>A0ABY6LQD0</accession>
<feature type="region of interest" description="Disordered" evidence="1">
    <location>
        <begin position="30"/>
        <end position="192"/>
    </location>
</feature>
<feature type="compositionally biased region" description="Basic and acidic residues" evidence="1">
    <location>
        <begin position="103"/>
        <end position="115"/>
    </location>
</feature>
<evidence type="ECO:0000313" key="3">
    <source>
        <dbReference type="Proteomes" id="UP001235939"/>
    </source>
</evidence>
<dbReference type="EMBL" id="CP092884">
    <property type="protein sequence ID" value="UYV82774.1"/>
    <property type="molecule type" value="Genomic_DNA"/>
</dbReference>
<organism evidence="2 3">
    <name type="scientific">Cordylochernes scorpioides</name>
    <dbReference type="NCBI Taxonomy" id="51811"/>
    <lineage>
        <taxon>Eukaryota</taxon>
        <taxon>Metazoa</taxon>
        <taxon>Ecdysozoa</taxon>
        <taxon>Arthropoda</taxon>
        <taxon>Chelicerata</taxon>
        <taxon>Arachnida</taxon>
        <taxon>Pseudoscorpiones</taxon>
        <taxon>Cheliferoidea</taxon>
        <taxon>Chernetidae</taxon>
        <taxon>Cordylochernes</taxon>
    </lineage>
</organism>
<feature type="compositionally biased region" description="Low complexity" evidence="1">
    <location>
        <begin position="120"/>
        <end position="156"/>
    </location>
</feature>
<proteinExistence type="predicted"/>
<dbReference type="Proteomes" id="UP001235939">
    <property type="component" value="Chromosome 22"/>
</dbReference>
<keyword evidence="3" id="KW-1185">Reference proteome</keyword>
<feature type="compositionally biased region" description="Polar residues" evidence="1">
    <location>
        <begin position="157"/>
        <end position="167"/>
    </location>
</feature>